<comment type="caution">
    <text evidence="1">The sequence shown here is derived from an EMBL/GenBank/DDBJ whole genome shotgun (WGS) entry which is preliminary data.</text>
</comment>
<evidence type="ECO:0000313" key="1">
    <source>
        <dbReference type="EMBL" id="PWC12290.1"/>
    </source>
</evidence>
<proteinExistence type="predicted"/>
<dbReference type="InterPro" id="IPR016039">
    <property type="entry name" value="Thiolase-like"/>
</dbReference>
<dbReference type="Proteomes" id="UP000245138">
    <property type="component" value="Unassembled WGS sequence"/>
</dbReference>
<dbReference type="AlphaFoldDB" id="A0A2U1TS96"/>
<accession>A0A2U1TS96</accession>
<dbReference type="EMBL" id="QDKJ01000007">
    <property type="protein sequence ID" value="PWC12290.1"/>
    <property type="molecule type" value="Genomic_DNA"/>
</dbReference>
<dbReference type="Gene3D" id="3.40.47.10">
    <property type="match status" value="1"/>
</dbReference>
<evidence type="ECO:0000313" key="2">
    <source>
        <dbReference type="Proteomes" id="UP000245138"/>
    </source>
</evidence>
<protein>
    <submittedName>
        <fullName evidence="1">Uncharacterized protein</fullName>
    </submittedName>
</protein>
<reference evidence="1 2" key="1">
    <citation type="submission" date="2018-04" db="EMBL/GenBank/DDBJ databases">
        <title>Brenneria corticis sp.nov.</title>
        <authorList>
            <person name="Li Y."/>
        </authorList>
    </citation>
    <scope>NUCLEOTIDE SEQUENCE [LARGE SCALE GENOMIC DNA]</scope>
    <source>
        <strain evidence="1 2">LMG 27715</strain>
    </source>
</reference>
<organism evidence="1 2">
    <name type="scientific">Brenneria roseae subsp. americana</name>
    <dbReference type="NCBI Taxonomy" id="1508507"/>
    <lineage>
        <taxon>Bacteria</taxon>
        <taxon>Pseudomonadati</taxon>
        <taxon>Pseudomonadota</taxon>
        <taxon>Gammaproteobacteria</taxon>
        <taxon>Enterobacterales</taxon>
        <taxon>Pectobacteriaceae</taxon>
        <taxon>Brenneria</taxon>
    </lineage>
</organism>
<dbReference type="GO" id="GO:0016746">
    <property type="term" value="F:acyltransferase activity"/>
    <property type="evidence" value="ECO:0007669"/>
    <property type="project" value="InterPro"/>
</dbReference>
<dbReference type="SUPFAM" id="SSF53901">
    <property type="entry name" value="Thiolase-like"/>
    <property type="match status" value="1"/>
</dbReference>
<name>A0A2U1TS96_9GAMM</name>
<keyword evidence="2" id="KW-1185">Reference proteome</keyword>
<gene>
    <name evidence="1" type="ORF">B4923_10600</name>
</gene>
<sequence length="66" mass="7470">MSDTTLPQGLVPLKIISTGIALPDRRVTSAELDVRLNKPAGYVESRSGIIYRHHADDRARDKRVRW</sequence>
<dbReference type="OrthoDB" id="9815506at2"/>